<feature type="region of interest" description="Disordered" evidence="1">
    <location>
        <begin position="485"/>
        <end position="572"/>
    </location>
</feature>
<evidence type="ECO:0000313" key="2">
    <source>
        <dbReference type="EMBL" id="KAF4114015.1"/>
    </source>
</evidence>
<feature type="compositionally biased region" description="Basic and acidic residues" evidence="1">
    <location>
        <begin position="445"/>
        <end position="454"/>
    </location>
</feature>
<feature type="compositionally biased region" description="Basic residues" evidence="1">
    <location>
        <begin position="504"/>
        <end position="515"/>
    </location>
</feature>
<organism evidence="2 3">
    <name type="scientific">Onychostoma macrolepis</name>
    <dbReference type="NCBI Taxonomy" id="369639"/>
    <lineage>
        <taxon>Eukaryota</taxon>
        <taxon>Metazoa</taxon>
        <taxon>Chordata</taxon>
        <taxon>Craniata</taxon>
        <taxon>Vertebrata</taxon>
        <taxon>Euteleostomi</taxon>
        <taxon>Actinopterygii</taxon>
        <taxon>Neopterygii</taxon>
        <taxon>Teleostei</taxon>
        <taxon>Ostariophysi</taxon>
        <taxon>Cypriniformes</taxon>
        <taxon>Cyprinidae</taxon>
        <taxon>Acrossocheilinae</taxon>
        <taxon>Onychostoma</taxon>
    </lineage>
</organism>
<name>A0A7J6D4H3_9TELE</name>
<gene>
    <name evidence="2" type="ORF">G5714_004238</name>
</gene>
<dbReference type="AlphaFoldDB" id="A0A7J6D4H3"/>
<feature type="compositionally biased region" description="Polar residues" evidence="1">
    <location>
        <begin position="553"/>
        <end position="572"/>
    </location>
</feature>
<proteinExistence type="predicted"/>
<dbReference type="EMBL" id="JAAMOB010000004">
    <property type="protein sequence ID" value="KAF4114015.1"/>
    <property type="molecule type" value="Genomic_DNA"/>
</dbReference>
<dbReference type="PANTHER" id="PTHR33053">
    <property type="entry name" value="PROTEIN, PUTATIVE-RELATED"/>
    <property type="match status" value="1"/>
</dbReference>
<dbReference type="Proteomes" id="UP000579812">
    <property type="component" value="Unassembled WGS sequence"/>
</dbReference>
<reference evidence="2 3" key="1">
    <citation type="submission" date="2020-04" db="EMBL/GenBank/DDBJ databases">
        <title>Chromosome-level genome assembly of a cyprinid fish Onychostoma macrolepis by integration of Nanopore Sequencing, Bionano and Hi-C technology.</title>
        <authorList>
            <person name="Wang D."/>
        </authorList>
    </citation>
    <scope>NUCLEOTIDE SEQUENCE [LARGE SCALE GENOMIC DNA]</scope>
    <source>
        <strain evidence="2">SWU-2019</strain>
        <tissue evidence="2">Muscle</tissue>
    </source>
</reference>
<evidence type="ECO:0000256" key="1">
    <source>
        <dbReference type="SAM" id="MobiDB-lite"/>
    </source>
</evidence>
<feature type="region of interest" description="Disordered" evidence="1">
    <location>
        <begin position="445"/>
        <end position="464"/>
    </location>
</feature>
<accession>A0A7J6D4H3</accession>
<feature type="region of interest" description="Disordered" evidence="1">
    <location>
        <begin position="1"/>
        <end position="20"/>
    </location>
</feature>
<evidence type="ECO:0008006" key="4">
    <source>
        <dbReference type="Google" id="ProtNLM"/>
    </source>
</evidence>
<protein>
    <recommendedName>
        <fullName evidence="4">Transposase domain-containing protein</fullName>
    </recommendedName>
</protein>
<dbReference type="PANTHER" id="PTHR33053:SF24">
    <property type="entry name" value="TRANSPOSASE DOMAIN-CONTAINING PROTEIN"/>
    <property type="match status" value="1"/>
</dbReference>
<evidence type="ECO:0000313" key="3">
    <source>
        <dbReference type="Proteomes" id="UP000579812"/>
    </source>
</evidence>
<sequence>MSSKKRHQYSSWMTSKDRKRQYDKVWAKVSRARKIAATRETNTLFEVGSTAGSEGFSLNQPIEEEDINMVSDTALTSSESEEDMTPMLKEELSEWASMFHVKHNAIDALLTILKRHGHADLPQTARTLFDRSNKYEVNTRDGVDIIKLTVSDQLSKHLSKYPTALTEHLQSLDLSLNIDGLPLFKSSNLSLWPVLCSINLTPACIFPLCLSTAASKPKTPDFVSDTVQELAELMQNGLTWKGKCLNIQLRCVTCDAPAKAMVKCVKQFSGYYGCDRCNQRGSWEGRMTYPEVDNLTLRTDQSFRECQQPEHHHEEKISPCSVLPIDMVKSFPIDYMHQSCLGVMKKMLLLWTRGRSEYRMSSGDVARDYLCYVVIHFIEHNEVEVAPSRWLEWNEEVLYCYWPHSNAGFLAKKCAMPDKQLWTKYAVRIFSDTDSYDMARFRARKAQETSHVEDSDGNGGRKVIPPRRFREEEVWLSQQRCAKQAGRFHENSESSQENEITSLHAKRTKQKKRSRITATAPAPATEDDDEDEELQPKRKKSKGSSLMLPSAPSFPSVSTFQSETHHSSSTNQQFQEIYKLFEGLERRLHLKLDQMHADIKTALEAIQQSASQPSTSATASASDLTEVLEEPCKTVNELKTCVKC</sequence>
<comment type="caution">
    <text evidence="2">The sequence shown here is derived from an EMBL/GenBank/DDBJ whole genome shotgun (WGS) entry which is preliminary data.</text>
</comment>
<keyword evidence="3" id="KW-1185">Reference proteome</keyword>